<dbReference type="EMBL" id="JACGCI010000081">
    <property type="protein sequence ID" value="KAF6747445.1"/>
    <property type="molecule type" value="Genomic_DNA"/>
</dbReference>
<evidence type="ECO:0000313" key="2">
    <source>
        <dbReference type="Proteomes" id="UP000521943"/>
    </source>
</evidence>
<keyword evidence="2" id="KW-1185">Reference proteome</keyword>
<name>A0A8H6HJE3_9AGAR</name>
<protein>
    <recommendedName>
        <fullName evidence="3">F-box domain-containing protein</fullName>
    </recommendedName>
</protein>
<comment type="caution">
    <text evidence="1">The sequence shown here is derived from an EMBL/GenBank/DDBJ whole genome shotgun (WGS) entry which is preliminary data.</text>
</comment>
<sequence>MHSVEQRSPWAALPVEIWLHVFRVVNRSSDDSLYPPEEIVEWLAYKSSLTHRRLKQATKTKRAAVRVCREWNTVLTPLLYEHVILPHVASFQRVLRTMTERPDLGAHTRRLDLFLEDFDTDSNLSLFHFPAALETIFKATANLQTLVVAPVANIYRSYYFTPLEVGKSLLAGASPSLECIRFLFQKDIAFSLRQMRFKISAWAEFVSAHPNLTSIQRPYTRALRPDSTTPWAPQPPSIHSQHSSVIIPHMCDVDESHTEDPAVQDLRLVLNADNMYQLAVVGAAGPQPPLTKLSVLRIFGAHVVSAHFVFEDPVGVDERSPHIRAFQAVQDACPNLQELGCAFQWLEAVRLETTFPLVHTLMIQRIGTRYHHAYYRHMLNFILQGKKQLPNLKRVWFLDERNVSHMERHKGELQLDGFVSQLGHDGIVVESWEDSRRL</sequence>
<dbReference type="AlphaFoldDB" id="A0A8H6HJE3"/>
<dbReference type="Proteomes" id="UP000521943">
    <property type="component" value="Unassembled WGS sequence"/>
</dbReference>
<evidence type="ECO:0000313" key="1">
    <source>
        <dbReference type="EMBL" id="KAF6747445.1"/>
    </source>
</evidence>
<organism evidence="1 2">
    <name type="scientific">Ephemerocybe angulata</name>
    <dbReference type="NCBI Taxonomy" id="980116"/>
    <lineage>
        <taxon>Eukaryota</taxon>
        <taxon>Fungi</taxon>
        <taxon>Dikarya</taxon>
        <taxon>Basidiomycota</taxon>
        <taxon>Agaricomycotina</taxon>
        <taxon>Agaricomycetes</taxon>
        <taxon>Agaricomycetidae</taxon>
        <taxon>Agaricales</taxon>
        <taxon>Agaricineae</taxon>
        <taxon>Psathyrellaceae</taxon>
        <taxon>Ephemerocybe</taxon>
    </lineage>
</organism>
<gene>
    <name evidence="1" type="ORF">DFP72DRAFT_607521</name>
</gene>
<proteinExistence type="predicted"/>
<reference evidence="1 2" key="1">
    <citation type="submission" date="2020-07" db="EMBL/GenBank/DDBJ databases">
        <title>Comparative genomics of pyrophilous fungi reveals a link between fire events and developmental genes.</title>
        <authorList>
            <consortium name="DOE Joint Genome Institute"/>
            <person name="Steindorff A.S."/>
            <person name="Carver A."/>
            <person name="Calhoun S."/>
            <person name="Stillman K."/>
            <person name="Liu H."/>
            <person name="Lipzen A."/>
            <person name="Pangilinan J."/>
            <person name="Labutti K."/>
            <person name="Bruns T.D."/>
            <person name="Grigoriev I.V."/>
        </authorList>
    </citation>
    <scope>NUCLEOTIDE SEQUENCE [LARGE SCALE GENOMIC DNA]</scope>
    <source>
        <strain evidence="1 2">CBS 144469</strain>
    </source>
</reference>
<dbReference type="OrthoDB" id="2835493at2759"/>
<evidence type="ECO:0008006" key="3">
    <source>
        <dbReference type="Google" id="ProtNLM"/>
    </source>
</evidence>
<accession>A0A8H6HJE3</accession>